<dbReference type="Pfam" id="PF01571">
    <property type="entry name" value="GCV_T"/>
    <property type="match status" value="1"/>
</dbReference>
<dbReference type="InterPro" id="IPR028896">
    <property type="entry name" value="GcvT/YgfZ/DmdA"/>
</dbReference>
<dbReference type="STRING" id="263820.PTO0503"/>
<dbReference type="PIRSF" id="PIRSF006487">
    <property type="entry name" value="GcvT"/>
    <property type="match status" value="1"/>
</dbReference>
<keyword evidence="3" id="KW-0032">Aminotransferase</keyword>
<evidence type="ECO:0000256" key="3">
    <source>
        <dbReference type="ARBA" id="ARBA00022576"/>
    </source>
</evidence>
<dbReference type="GeneID" id="2845404"/>
<dbReference type="GO" id="GO:0005960">
    <property type="term" value="C:glycine cleavage complex"/>
    <property type="evidence" value="ECO:0007669"/>
    <property type="project" value="InterPro"/>
</dbReference>
<protein>
    <recommendedName>
        <fullName evidence="2">aminomethyltransferase</fullName>
        <ecNumber evidence="2">2.1.2.10</ecNumber>
    </recommendedName>
    <alternativeName>
        <fullName evidence="5">Glycine cleavage system T protein</fullName>
    </alternativeName>
</protein>
<dbReference type="NCBIfam" id="NF001567">
    <property type="entry name" value="PRK00389.1"/>
    <property type="match status" value="1"/>
</dbReference>
<evidence type="ECO:0000256" key="7">
    <source>
        <dbReference type="PIRSR" id="PIRSR006487-1"/>
    </source>
</evidence>
<name>Q6L1R4_PICTO</name>
<dbReference type="InterPro" id="IPR006222">
    <property type="entry name" value="GCVT_N"/>
</dbReference>
<dbReference type="OrthoDB" id="2001at2157"/>
<dbReference type="Pfam" id="PF08669">
    <property type="entry name" value="GCV_T_C"/>
    <property type="match status" value="1"/>
</dbReference>
<evidence type="ECO:0000313" key="11">
    <source>
        <dbReference type="Proteomes" id="UP000000438"/>
    </source>
</evidence>
<dbReference type="InterPro" id="IPR006223">
    <property type="entry name" value="GcvT"/>
</dbReference>
<dbReference type="Proteomes" id="UP000000438">
    <property type="component" value="Chromosome"/>
</dbReference>
<comment type="catalytic activity">
    <reaction evidence="6">
        <text>N(6)-[(R)-S(8)-aminomethyldihydrolipoyl]-L-lysyl-[protein] + (6S)-5,6,7,8-tetrahydrofolate = N(6)-[(R)-dihydrolipoyl]-L-lysyl-[protein] + (6R)-5,10-methylene-5,6,7,8-tetrahydrofolate + NH4(+)</text>
        <dbReference type="Rhea" id="RHEA:16945"/>
        <dbReference type="Rhea" id="RHEA-COMP:10475"/>
        <dbReference type="Rhea" id="RHEA-COMP:10492"/>
        <dbReference type="ChEBI" id="CHEBI:15636"/>
        <dbReference type="ChEBI" id="CHEBI:28938"/>
        <dbReference type="ChEBI" id="CHEBI:57453"/>
        <dbReference type="ChEBI" id="CHEBI:83100"/>
        <dbReference type="ChEBI" id="CHEBI:83143"/>
        <dbReference type="EC" id="2.1.2.10"/>
    </reaction>
</comment>
<dbReference type="GO" id="GO:0006546">
    <property type="term" value="P:glycine catabolic process"/>
    <property type="evidence" value="ECO:0007669"/>
    <property type="project" value="InterPro"/>
</dbReference>
<evidence type="ECO:0000259" key="8">
    <source>
        <dbReference type="Pfam" id="PF01571"/>
    </source>
</evidence>
<dbReference type="InParanoid" id="Q6L1R4"/>
<dbReference type="InterPro" id="IPR029043">
    <property type="entry name" value="GcvT/YgfZ_C"/>
</dbReference>
<accession>Q6L1R4</accession>
<dbReference type="NCBIfam" id="TIGR00528">
    <property type="entry name" value="gcvT"/>
    <property type="match status" value="1"/>
</dbReference>
<dbReference type="SUPFAM" id="SSF101790">
    <property type="entry name" value="Aminomethyltransferase beta-barrel domain"/>
    <property type="match status" value="1"/>
</dbReference>
<evidence type="ECO:0000256" key="6">
    <source>
        <dbReference type="ARBA" id="ARBA00047665"/>
    </source>
</evidence>
<keyword evidence="4 10" id="KW-0808">Transferase</keyword>
<dbReference type="KEGG" id="pto:PTO0503"/>
<proteinExistence type="inferred from homology"/>
<evidence type="ECO:0000259" key="9">
    <source>
        <dbReference type="Pfam" id="PF08669"/>
    </source>
</evidence>
<dbReference type="FunCoup" id="Q6L1R4">
    <property type="interactions" value="135"/>
</dbReference>
<evidence type="ECO:0000313" key="10">
    <source>
        <dbReference type="EMBL" id="AAT43088.1"/>
    </source>
</evidence>
<dbReference type="GO" id="GO:0004047">
    <property type="term" value="F:aminomethyltransferase activity"/>
    <property type="evidence" value="ECO:0007669"/>
    <property type="project" value="UniProtKB-EC"/>
</dbReference>
<evidence type="ECO:0000256" key="1">
    <source>
        <dbReference type="ARBA" id="ARBA00008609"/>
    </source>
</evidence>
<organism evidence="10 11">
    <name type="scientific">Picrophilus torridus (strain ATCC 700027 / DSM 9790 / JCM 10055 / NBRC 100828 / KAW 2/3)</name>
    <dbReference type="NCBI Taxonomy" id="1122961"/>
    <lineage>
        <taxon>Archaea</taxon>
        <taxon>Methanobacteriati</taxon>
        <taxon>Thermoplasmatota</taxon>
        <taxon>Thermoplasmata</taxon>
        <taxon>Thermoplasmatales</taxon>
        <taxon>Picrophilaceae</taxon>
        <taxon>Picrophilus</taxon>
    </lineage>
</organism>
<dbReference type="Gene3D" id="4.10.1250.10">
    <property type="entry name" value="Aminomethyltransferase fragment"/>
    <property type="match status" value="1"/>
</dbReference>
<dbReference type="Gene3D" id="3.30.1360.120">
    <property type="entry name" value="Probable tRNA modification gtpase trme, domain 1"/>
    <property type="match status" value="1"/>
</dbReference>
<dbReference type="Gene3D" id="3.30.70.1400">
    <property type="entry name" value="Aminomethyltransferase beta-barrel domains"/>
    <property type="match status" value="1"/>
</dbReference>
<dbReference type="PATRIC" id="fig|263820.9.peg.530"/>
<evidence type="ECO:0000256" key="5">
    <source>
        <dbReference type="ARBA" id="ARBA00031395"/>
    </source>
</evidence>
<evidence type="ECO:0000256" key="2">
    <source>
        <dbReference type="ARBA" id="ARBA00012616"/>
    </source>
</evidence>
<dbReference type="PANTHER" id="PTHR43757:SF2">
    <property type="entry name" value="AMINOMETHYLTRANSFERASE, MITOCHONDRIAL"/>
    <property type="match status" value="1"/>
</dbReference>
<dbReference type="FunFam" id="3.30.70.1400:FF:000001">
    <property type="entry name" value="Aminomethyltransferase"/>
    <property type="match status" value="1"/>
</dbReference>
<evidence type="ECO:0000256" key="4">
    <source>
        <dbReference type="ARBA" id="ARBA00022679"/>
    </source>
</evidence>
<feature type="binding site" evidence="7">
    <location>
        <position position="204"/>
    </location>
    <ligand>
        <name>substrate</name>
    </ligand>
</feature>
<gene>
    <name evidence="10" type="ordered locus">PTO0503</name>
</gene>
<dbReference type="EMBL" id="AE017261">
    <property type="protein sequence ID" value="AAT43088.1"/>
    <property type="molecule type" value="Genomic_DNA"/>
</dbReference>
<dbReference type="GO" id="GO:0005829">
    <property type="term" value="C:cytosol"/>
    <property type="evidence" value="ECO:0007669"/>
    <property type="project" value="TreeGrafter"/>
</dbReference>
<dbReference type="PANTHER" id="PTHR43757">
    <property type="entry name" value="AMINOMETHYLTRANSFERASE"/>
    <property type="match status" value="1"/>
</dbReference>
<reference evidence="10 11" key="1">
    <citation type="journal article" date="2004" name="Proc. Natl. Acad. Sci. U.S.A.">
        <title>Genome sequence of Picrophilus torridus and its implications for life around pH 0.</title>
        <authorList>
            <person name="Futterer O."/>
            <person name="Angelov A."/>
            <person name="Liesegang H."/>
            <person name="Gottschalk G."/>
            <person name="Schleper C."/>
            <person name="Schepers B."/>
            <person name="Dock C."/>
            <person name="Antranikian G."/>
            <person name="Liebl W."/>
        </authorList>
    </citation>
    <scope>NUCLEOTIDE SEQUENCE [LARGE SCALE GENOMIC DNA]</scope>
    <source>
        <strain evidence="11">ATCC 700027 / DSM 9790 / JCM 10055 / NBRC 100828</strain>
    </source>
</reference>
<feature type="domain" description="GCVT N-terminal" evidence="8">
    <location>
        <begin position="11"/>
        <end position="270"/>
    </location>
</feature>
<dbReference type="AlphaFoldDB" id="Q6L1R4"/>
<sequence length="365" mass="41881">METKNGNRTALYDEHIKLNAKMIDFHGWEMPLEYTGIIDEHLAVRNHVGVFDVSHMGDIVIKGDDAAAFCDYIFPGKISDMENGQCMYTAFLNNDGKIIDDTIIYRLSEKRFFFIPNAANIDRIYNWVNSNKNDYKVEIKNYSYNISHIAIQGPDSLKILDEMGIKYPGEFKFNYHNTESYNDVSEDNSIIVSGTGYTGEIGVEIIVPNKDATILWEELIKKIKDYYGKPCGLGSRDTLRMEKGMLLSGQDFNEDRTPYEASISFIINYNHDFIGKEALIKNRNEYNEVFRGFILNGRNIPRQNCDIIYNNKVVGRISSGSYSPSLNRGIGLGYIKKDIKIKTTVKIKIRERLFDAEVSRPRMLK</sequence>
<dbReference type="InterPro" id="IPR013977">
    <property type="entry name" value="GcvT_C"/>
</dbReference>
<dbReference type="InterPro" id="IPR027266">
    <property type="entry name" value="TrmE/GcvT-like"/>
</dbReference>
<dbReference type="Gene3D" id="2.40.30.110">
    <property type="entry name" value="Aminomethyltransferase beta-barrel domains"/>
    <property type="match status" value="1"/>
</dbReference>
<dbReference type="GO" id="GO:0008483">
    <property type="term" value="F:transaminase activity"/>
    <property type="evidence" value="ECO:0007669"/>
    <property type="project" value="UniProtKB-KW"/>
</dbReference>
<dbReference type="EC" id="2.1.2.10" evidence="2"/>
<dbReference type="eggNOG" id="arCOG00756">
    <property type="taxonomic scope" value="Archaea"/>
</dbReference>
<dbReference type="SUPFAM" id="SSF103025">
    <property type="entry name" value="Folate-binding domain"/>
    <property type="match status" value="1"/>
</dbReference>
<dbReference type="PaxDb" id="263820-PTO0503"/>
<feature type="domain" description="Aminomethyltransferase C-terminal" evidence="9">
    <location>
        <begin position="291"/>
        <end position="363"/>
    </location>
</feature>
<comment type="similarity">
    <text evidence="1">Belongs to the GcvT family.</text>
</comment>
<dbReference type="HOGENOM" id="CLU_007884_10_2_2"/>
<dbReference type="RefSeq" id="WP_011177304.1">
    <property type="nucleotide sequence ID" value="NC_005877.1"/>
</dbReference>